<comment type="caution">
    <text evidence="1">The sequence shown here is derived from an EMBL/GenBank/DDBJ whole genome shotgun (WGS) entry which is preliminary data.</text>
</comment>
<reference evidence="1 2" key="1">
    <citation type="journal article" date="2022" name="Hortic Res">
        <title>A haplotype resolved chromosomal level avocado genome allows analysis of novel avocado genes.</title>
        <authorList>
            <person name="Nath O."/>
            <person name="Fletcher S.J."/>
            <person name="Hayward A."/>
            <person name="Shaw L.M."/>
            <person name="Masouleh A.K."/>
            <person name="Furtado A."/>
            <person name="Henry R.J."/>
            <person name="Mitter N."/>
        </authorList>
    </citation>
    <scope>NUCLEOTIDE SEQUENCE [LARGE SCALE GENOMIC DNA]</scope>
    <source>
        <strain evidence="2">cv. Hass</strain>
    </source>
</reference>
<evidence type="ECO:0000313" key="1">
    <source>
        <dbReference type="EMBL" id="KAJ8624794.1"/>
    </source>
</evidence>
<protein>
    <submittedName>
        <fullName evidence="1">Uncharacterized protein</fullName>
    </submittedName>
</protein>
<evidence type="ECO:0000313" key="2">
    <source>
        <dbReference type="Proteomes" id="UP001234297"/>
    </source>
</evidence>
<accession>A0ACC2KVJ5</accession>
<dbReference type="EMBL" id="CM056819">
    <property type="protein sequence ID" value="KAJ8624794.1"/>
    <property type="molecule type" value="Genomic_DNA"/>
</dbReference>
<gene>
    <name evidence="1" type="ORF">MRB53_033324</name>
</gene>
<proteinExistence type="predicted"/>
<sequence length="478" mass="50463">MDNESLLLSSMRSLVALLQKCQTGKERLDAAEARAAGWAAEREELLKSLAAKEAMLRRSKGGETQNAHLSSELDDARIALVRQEEDLRTICRTNKRLISQQNMAKGELEMALTGKAAELEYALTKQETELKEKYLAEHDATMGEEAGRLAADYKAQLPGLRDRAWELRWKAALKKVGISRDNLLYRDPHKFPSSDSALYSIVDSPLILGLSSQAPLEVNAAPKVPPEAPPTASAMHEASSAPEVVPVVSIVSKTVLAGPKESAARSDAGAPAGIDCNVEAICRAGAGTVTVPCVFGFAAKAGAGTELRVVVTLTELPSRGGDFHRAPNVFGFATKAGTRTELRAVGTLTKLPSRGGDCHQATDVFGFAAKAGAGTELRAVGTLTELPSRGGDCHRAPDVFGFTVVAGAGTKLMAVGTLTELASRGGDCHRAPNVFGFAVVTGAGTELRTVGTLTELPSRGGDCHRALRKLALLLSCIT</sequence>
<keyword evidence="2" id="KW-1185">Reference proteome</keyword>
<organism evidence="1 2">
    <name type="scientific">Persea americana</name>
    <name type="common">Avocado</name>
    <dbReference type="NCBI Taxonomy" id="3435"/>
    <lineage>
        <taxon>Eukaryota</taxon>
        <taxon>Viridiplantae</taxon>
        <taxon>Streptophyta</taxon>
        <taxon>Embryophyta</taxon>
        <taxon>Tracheophyta</taxon>
        <taxon>Spermatophyta</taxon>
        <taxon>Magnoliopsida</taxon>
        <taxon>Magnoliidae</taxon>
        <taxon>Laurales</taxon>
        <taxon>Lauraceae</taxon>
        <taxon>Persea</taxon>
    </lineage>
</organism>
<name>A0ACC2KVJ5_PERAE</name>
<dbReference type="Proteomes" id="UP001234297">
    <property type="component" value="Chromosome 11"/>
</dbReference>